<dbReference type="PANTHER" id="PTHR14677:SF40">
    <property type="entry name" value="CDC48-ASSOCIATED UBIQUITIN-LIKE_ZINC FINGER PROTEIN 1"/>
    <property type="match status" value="1"/>
</dbReference>
<dbReference type="GO" id="GO:0005737">
    <property type="term" value="C:cytoplasm"/>
    <property type="evidence" value="ECO:0007669"/>
    <property type="project" value="TreeGrafter"/>
</dbReference>
<dbReference type="SMART" id="SM00154">
    <property type="entry name" value="ZnF_AN1"/>
    <property type="match status" value="2"/>
</dbReference>
<proteinExistence type="predicted"/>
<evidence type="ECO:0000256" key="4">
    <source>
        <dbReference type="PROSITE-ProRule" id="PRU00449"/>
    </source>
</evidence>
<keyword evidence="8" id="KW-1185">Reference proteome</keyword>
<evidence type="ECO:0000313" key="7">
    <source>
        <dbReference type="EMBL" id="KAF2236986.1"/>
    </source>
</evidence>
<sequence length="314" mass="34262">MAPANTTEPSTEEQSFTKMAAADVDSIGAHCEMPFCRQLDFLPFRCESCRGKFCLDHRTESAHSCPHAGEWARRKRDAQQSSTSSSSTPKPTILNHEQQCSSPSCKTLINTPLTQGVHCPNCNRHYCLKHRMREDHDCANLVPIGARPGQSQREKGIAALGKLRAWGAAKQKSLGASMPKVPQSSAKTNAAAQFKALNDLKKTAKGDGKVPMDKRVYLHVEASADTTIAKHPSGAFFYDKAWSVGRVLDVAAKALQVQNVNNRVEGEEERLRVFQVEAGRLLEFGEKVGDVCQSGNTIVLLRGVGPAVPDLIEP</sequence>
<evidence type="ECO:0000313" key="8">
    <source>
        <dbReference type="Proteomes" id="UP000800092"/>
    </source>
</evidence>
<dbReference type="GO" id="GO:0008270">
    <property type="term" value="F:zinc ion binding"/>
    <property type="evidence" value="ECO:0007669"/>
    <property type="project" value="UniProtKB-KW"/>
</dbReference>
<dbReference type="InterPro" id="IPR057358">
    <property type="entry name" value="UBL_ZFAND1-like"/>
</dbReference>
<keyword evidence="1" id="KW-0479">Metal-binding</keyword>
<feature type="domain" description="AN1-type" evidence="6">
    <location>
        <begin position="25"/>
        <end position="73"/>
    </location>
</feature>
<evidence type="ECO:0000256" key="5">
    <source>
        <dbReference type="SAM" id="MobiDB-lite"/>
    </source>
</evidence>
<accession>A0A6A6HFT9</accession>
<feature type="region of interest" description="Disordered" evidence="5">
    <location>
        <begin position="65"/>
        <end position="98"/>
    </location>
</feature>
<dbReference type="AlphaFoldDB" id="A0A6A6HFT9"/>
<reference evidence="7" key="1">
    <citation type="journal article" date="2020" name="Stud. Mycol.">
        <title>101 Dothideomycetes genomes: a test case for predicting lifestyles and emergence of pathogens.</title>
        <authorList>
            <person name="Haridas S."/>
            <person name="Albert R."/>
            <person name="Binder M."/>
            <person name="Bloem J."/>
            <person name="Labutti K."/>
            <person name="Salamov A."/>
            <person name="Andreopoulos B."/>
            <person name="Baker S."/>
            <person name="Barry K."/>
            <person name="Bills G."/>
            <person name="Bluhm B."/>
            <person name="Cannon C."/>
            <person name="Castanera R."/>
            <person name="Culley D."/>
            <person name="Daum C."/>
            <person name="Ezra D."/>
            <person name="Gonzalez J."/>
            <person name="Henrissat B."/>
            <person name="Kuo A."/>
            <person name="Liang C."/>
            <person name="Lipzen A."/>
            <person name="Lutzoni F."/>
            <person name="Magnuson J."/>
            <person name="Mondo S."/>
            <person name="Nolan M."/>
            <person name="Ohm R."/>
            <person name="Pangilinan J."/>
            <person name="Park H.-J."/>
            <person name="Ramirez L."/>
            <person name="Alfaro M."/>
            <person name="Sun H."/>
            <person name="Tritt A."/>
            <person name="Yoshinaga Y."/>
            <person name="Zwiers L.-H."/>
            <person name="Turgeon B."/>
            <person name="Goodwin S."/>
            <person name="Spatafora J."/>
            <person name="Crous P."/>
            <person name="Grigoriev I."/>
        </authorList>
    </citation>
    <scope>NUCLEOTIDE SEQUENCE</scope>
    <source>
        <strain evidence="7">Tuck. ex Michener</strain>
    </source>
</reference>
<dbReference type="EMBL" id="ML991782">
    <property type="protein sequence ID" value="KAF2236986.1"/>
    <property type="molecule type" value="Genomic_DNA"/>
</dbReference>
<organism evidence="7 8">
    <name type="scientific">Viridothelium virens</name>
    <name type="common">Speckled blister lichen</name>
    <name type="synonym">Trypethelium virens</name>
    <dbReference type="NCBI Taxonomy" id="1048519"/>
    <lineage>
        <taxon>Eukaryota</taxon>
        <taxon>Fungi</taxon>
        <taxon>Dikarya</taxon>
        <taxon>Ascomycota</taxon>
        <taxon>Pezizomycotina</taxon>
        <taxon>Dothideomycetes</taxon>
        <taxon>Dothideomycetes incertae sedis</taxon>
        <taxon>Trypetheliales</taxon>
        <taxon>Trypetheliaceae</taxon>
        <taxon>Viridothelium</taxon>
    </lineage>
</organism>
<dbReference type="Pfam" id="PF01428">
    <property type="entry name" value="zf-AN1"/>
    <property type="match status" value="2"/>
</dbReference>
<name>A0A6A6HFT9_VIRVR</name>
<dbReference type="Pfam" id="PF25327">
    <property type="entry name" value="UBL_ZFAND1"/>
    <property type="match status" value="1"/>
</dbReference>
<dbReference type="SUPFAM" id="SSF118310">
    <property type="entry name" value="AN1-like Zinc finger"/>
    <property type="match status" value="2"/>
</dbReference>
<dbReference type="PROSITE" id="PS51039">
    <property type="entry name" value="ZF_AN1"/>
    <property type="match status" value="1"/>
</dbReference>
<dbReference type="Proteomes" id="UP000800092">
    <property type="component" value="Unassembled WGS sequence"/>
</dbReference>
<dbReference type="Gene3D" id="4.10.1110.10">
    <property type="entry name" value="AN1-like Zinc finger"/>
    <property type="match status" value="2"/>
</dbReference>
<dbReference type="PANTHER" id="PTHR14677">
    <property type="entry name" value="ARSENITE INDUCUBLE RNA ASSOCIATED PROTEIN AIP-1-RELATED"/>
    <property type="match status" value="1"/>
</dbReference>
<dbReference type="InterPro" id="IPR000058">
    <property type="entry name" value="Znf_AN1"/>
</dbReference>
<dbReference type="InterPro" id="IPR035896">
    <property type="entry name" value="AN1-like_Znf"/>
</dbReference>
<keyword evidence="2 4" id="KW-0863">Zinc-finger</keyword>
<evidence type="ECO:0000256" key="2">
    <source>
        <dbReference type="ARBA" id="ARBA00022771"/>
    </source>
</evidence>
<evidence type="ECO:0000259" key="6">
    <source>
        <dbReference type="PROSITE" id="PS51039"/>
    </source>
</evidence>
<protein>
    <recommendedName>
        <fullName evidence="6">AN1-type domain-containing protein</fullName>
    </recommendedName>
</protein>
<dbReference type="OrthoDB" id="431929at2759"/>
<evidence type="ECO:0000256" key="3">
    <source>
        <dbReference type="ARBA" id="ARBA00022833"/>
    </source>
</evidence>
<gene>
    <name evidence="7" type="ORF">EV356DRAFT_497260</name>
</gene>
<evidence type="ECO:0000256" key="1">
    <source>
        <dbReference type="ARBA" id="ARBA00022723"/>
    </source>
</evidence>
<keyword evidence="3" id="KW-0862">Zinc</keyword>